<keyword evidence="4" id="KW-0067">ATP-binding</keyword>
<evidence type="ECO:0000313" key="6">
    <source>
        <dbReference type="EMBL" id="PTN10109.1"/>
    </source>
</evidence>
<dbReference type="Pfam" id="PF00005">
    <property type="entry name" value="ABC_tran"/>
    <property type="match status" value="1"/>
</dbReference>
<protein>
    <submittedName>
        <fullName evidence="6">ABC-type lipoprotein export system ATPase subunit</fullName>
    </submittedName>
</protein>
<dbReference type="OrthoDB" id="9776556at2"/>
<keyword evidence="6" id="KW-0449">Lipoprotein</keyword>
<name>A0A2T5C5D6_9BACT</name>
<evidence type="ECO:0000313" key="7">
    <source>
        <dbReference type="Proteomes" id="UP000243525"/>
    </source>
</evidence>
<dbReference type="AlphaFoldDB" id="A0A2T5C5D6"/>
<organism evidence="6 7">
    <name type="scientific">Mangrovibacterium marinum</name>
    <dbReference type="NCBI Taxonomy" id="1639118"/>
    <lineage>
        <taxon>Bacteria</taxon>
        <taxon>Pseudomonadati</taxon>
        <taxon>Bacteroidota</taxon>
        <taxon>Bacteroidia</taxon>
        <taxon>Marinilabiliales</taxon>
        <taxon>Prolixibacteraceae</taxon>
        <taxon>Mangrovibacterium</taxon>
    </lineage>
</organism>
<dbReference type="EMBL" id="QAAD01000002">
    <property type="protein sequence ID" value="PTN10109.1"/>
    <property type="molecule type" value="Genomic_DNA"/>
</dbReference>
<comment type="similarity">
    <text evidence="1">Belongs to the ABC transporter superfamily.</text>
</comment>
<evidence type="ECO:0000256" key="2">
    <source>
        <dbReference type="ARBA" id="ARBA00022448"/>
    </source>
</evidence>
<keyword evidence="7" id="KW-1185">Reference proteome</keyword>
<dbReference type="GO" id="GO:0005524">
    <property type="term" value="F:ATP binding"/>
    <property type="evidence" value="ECO:0007669"/>
    <property type="project" value="UniProtKB-KW"/>
</dbReference>
<accession>A0A2T5C5D6</accession>
<gene>
    <name evidence="6" type="ORF">C8N47_10294</name>
</gene>
<reference evidence="6 7" key="1">
    <citation type="submission" date="2018-04" db="EMBL/GenBank/DDBJ databases">
        <title>Genomic Encyclopedia of Archaeal and Bacterial Type Strains, Phase II (KMG-II): from individual species to whole genera.</title>
        <authorList>
            <person name="Goeker M."/>
        </authorList>
    </citation>
    <scope>NUCLEOTIDE SEQUENCE [LARGE SCALE GENOMIC DNA]</scope>
    <source>
        <strain evidence="6 7">DSM 28823</strain>
    </source>
</reference>
<feature type="domain" description="ABC transporter" evidence="5">
    <location>
        <begin position="2"/>
        <end position="234"/>
    </location>
</feature>
<evidence type="ECO:0000256" key="4">
    <source>
        <dbReference type="ARBA" id="ARBA00022840"/>
    </source>
</evidence>
<evidence type="ECO:0000256" key="1">
    <source>
        <dbReference type="ARBA" id="ARBA00005417"/>
    </source>
</evidence>
<keyword evidence="2" id="KW-0813">Transport</keyword>
<comment type="caution">
    <text evidence="6">The sequence shown here is derived from an EMBL/GenBank/DDBJ whole genome shotgun (WGS) entry which is preliminary data.</text>
</comment>
<evidence type="ECO:0000259" key="5">
    <source>
        <dbReference type="PROSITE" id="PS50893"/>
    </source>
</evidence>
<keyword evidence="3" id="KW-0547">Nucleotide-binding</keyword>
<dbReference type="InterPro" id="IPR003593">
    <property type="entry name" value="AAA+_ATPase"/>
</dbReference>
<dbReference type="PANTHER" id="PTHR43117:SF4">
    <property type="entry name" value="OSMOPROTECTANT IMPORT ATP-BINDING PROTEIN OSMV"/>
    <property type="match status" value="1"/>
</dbReference>
<dbReference type="InterPro" id="IPR027417">
    <property type="entry name" value="P-loop_NTPase"/>
</dbReference>
<dbReference type="GO" id="GO:0016887">
    <property type="term" value="F:ATP hydrolysis activity"/>
    <property type="evidence" value="ECO:0007669"/>
    <property type="project" value="InterPro"/>
</dbReference>
<dbReference type="PANTHER" id="PTHR43117">
    <property type="entry name" value="OSMOPROTECTANT IMPORT ATP-BINDING PROTEIN OSMV"/>
    <property type="match status" value="1"/>
</dbReference>
<sequence>MIQSISILAGRNKTGKTEKFERLDIHCGEIIGIVGPTGSGKSALIEDIEQLAQRDTTTNRQILLNGRIPDPDLRYDPKKKLIAQLSQNMNFLADMSVEEFLKLHAKCRGKNPNLVDQVIEAANALTGEPIRKDMNLTILSGGQSRSLMVADVAFISDSPIVLIDEIENAGIKKHEALKLLSGNGKIILVVTHDPILALMTKRRIIMKTGGVEKVIATTEKEMELSVHLTRIDQELLQIREKVRHGQEITSSFFNAETLSPEFAE</sequence>
<proteinExistence type="inferred from homology"/>
<dbReference type="Proteomes" id="UP000243525">
    <property type="component" value="Unassembled WGS sequence"/>
</dbReference>
<dbReference type="RefSeq" id="WP_107821093.1">
    <property type="nucleotide sequence ID" value="NZ_OY782574.1"/>
</dbReference>
<dbReference type="PROSITE" id="PS50893">
    <property type="entry name" value="ABC_TRANSPORTER_2"/>
    <property type="match status" value="1"/>
</dbReference>
<dbReference type="Gene3D" id="3.40.50.300">
    <property type="entry name" value="P-loop containing nucleotide triphosphate hydrolases"/>
    <property type="match status" value="1"/>
</dbReference>
<dbReference type="InterPro" id="IPR003439">
    <property type="entry name" value="ABC_transporter-like_ATP-bd"/>
</dbReference>
<evidence type="ECO:0000256" key="3">
    <source>
        <dbReference type="ARBA" id="ARBA00022741"/>
    </source>
</evidence>
<dbReference type="SUPFAM" id="SSF52540">
    <property type="entry name" value="P-loop containing nucleoside triphosphate hydrolases"/>
    <property type="match status" value="1"/>
</dbReference>
<dbReference type="SMART" id="SM00382">
    <property type="entry name" value="AAA"/>
    <property type="match status" value="1"/>
</dbReference>